<sequence length="206" mass="23723">MVQEENKSFWEENALLKSKVEILKSVQHSTTESQSRFRVPIPSMQSLDYTLMTNRGVHPIQSALFWPTSSDHKNATKPNNTPVVNYNDYWSRWVSIRGINSNTWTLFGQIVAMTPEDMIEQMVTRKLEGMETMIHRIPRVLAPIKKSLPSSFTDSPLMDAIALVEMPKKFIFPSMKMCDRTTGPNDHIASYNYERLVCVRGLVLVW</sequence>
<dbReference type="EMBL" id="UZAU01000606">
    <property type="status" value="NOT_ANNOTATED_CDS"/>
    <property type="molecule type" value="Genomic_DNA"/>
</dbReference>
<dbReference type="EnsemblPlants" id="evm.model.06.1428">
    <property type="protein sequence ID" value="cds.evm.model.06.1428"/>
    <property type="gene ID" value="evm.TU.06.1428"/>
</dbReference>
<accession>A0A803PUF5</accession>
<protein>
    <submittedName>
        <fullName evidence="1">Uncharacterized protein</fullName>
    </submittedName>
</protein>
<reference evidence="1" key="1">
    <citation type="submission" date="2018-11" db="EMBL/GenBank/DDBJ databases">
        <authorList>
            <person name="Grassa J C."/>
        </authorList>
    </citation>
    <scope>NUCLEOTIDE SEQUENCE [LARGE SCALE GENOMIC DNA]</scope>
</reference>
<keyword evidence="2" id="KW-1185">Reference proteome</keyword>
<dbReference type="Proteomes" id="UP000596661">
    <property type="component" value="Chromosome 6"/>
</dbReference>
<evidence type="ECO:0000313" key="1">
    <source>
        <dbReference type="EnsemblPlants" id="cds.evm.model.06.1428"/>
    </source>
</evidence>
<reference evidence="1" key="2">
    <citation type="submission" date="2021-03" db="UniProtKB">
        <authorList>
            <consortium name="EnsemblPlants"/>
        </authorList>
    </citation>
    <scope>IDENTIFICATION</scope>
</reference>
<proteinExistence type="predicted"/>
<organism evidence="1 2">
    <name type="scientific">Cannabis sativa</name>
    <name type="common">Hemp</name>
    <name type="synonym">Marijuana</name>
    <dbReference type="NCBI Taxonomy" id="3483"/>
    <lineage>
        <taxon>Eukaryota</taxon>
        <taxon>Viridiplantae</taxon>
        <taxon>Streptophyta</taxon>
        <taxon>Embryophyta</taxon>
        <taxon>Tracheophyta</taxon>
        <taxon>Spermatophyta</taxon>
        <taxon>Magnoliopsida</taxon>
        <taxon>eudicotyledons</taxon>
        <taxon>Gunneridae</taxon>
        <taxon>Pentapetalae</taxon>
        <taxon>rosids</taxon>
        <taxon>fabids</taxon>
        <taxon>Rosales</taxon>
        <taxon>Cannabaceae</taxon>
        <taxon>Cannabis</taxon>
    </lineage>
</organism>
<evidence type="ECO:0000313" key="2">
    <source>
        <dbReference type="Proteomes" id="UP000596661"/>
    </source>
</evidence>
<name>A0A803PUF5_CANSA</name>
<dbReference type="Gramene" id="evm.model.06.1428">
    <property type="protein sequence ID" value="cds.evm.model.06.1428"/>
    <property type="gene ID" value="evm.TU.06.1428"/>
</dbReference>
<dbReference type="AlphaFoldDB" id="A0A803PUF5"/>